<dbReference type="Proteomes" id="UP000005240">
    <property type="component" value="Unassembled WGS sequence"/>
</dbReference>
<reference evidence="2" key="2">
    <citation type="submission" date="2016-05" db="EMBL/GenBank/DDBJ databases">
        <title>Comparative analysis highlights variable genome content of wheat rusts and divergence of the mating loci.</title>
        <authorList>
            <person name="Cuomo C.A."/>
            <person name="Bakkeren G."/>
            <person name="Szabo L."/>
            <person name="Khalil H."/>
            <person name="Joly D."/>
            <person name="Goldberg J."/>
            <person name="Young S."/>
            <person name="Zeng Q."/>
            <person name="Fellers J."/>
        </authorList>
    </citation>
    <scope>NUCLEOTIDE SEQUENCE [LARGE SCALE GENOMIC DNA]</scope>
    <source>
        <strain evidence="2">1-1 BBBD Race 1</strain>
    </source>
</reference>
<dbReference type="Gene3D" id="3.40.50.150">
    <property type="entry name" value="Vaccinia Virus protein VP39"/>
    <property type="match status" value="1"/>
</dbReference>
<dbReference type="InterPro" id="IPR029063">
    <property type="entry name" value="SAM-dependent_MTases_sf"/>
</dbReference>
<evidence type="ECO:0000313" key="3">
    <source>
        <dbReference type="EnsemblFungi" id="PTTG_31133-t43_1-p1"/>
    </source>
</evidence>
<name>A0A180FW13_PUCT1</name>
<dbReference type="SUPFAM" id="SSF53335">
    <property type="entry name" value="S-adenosyl-L-methionine-dependent methyltransferases"/>
    <property type="match status" value="1"/>
</dbReference>
<dbReference type="AlphaFoldDB" id="A0A180FW13"/>
<dbReference type="GO" id="GO:0008757">
    <property type="term" value="F:S-adenosylmethionine-dependent methyltransferase activity"/>
    <property type="evidence" value="ECO:0007669"/>
    <property type="project" value="InterPro"/>
</dbReference>
<reference evidence="3" key="4">
    <citation type="submission" date="2025-05" db="UniProtKB">
        <authorList>
            <consortium name="EnsemblFungi"/>
        </authorList>
    </citation>
    <scope>IDENTIFICATION</scope>
    <source>
        <strain evidence="3">isolate 1-1 / race 1 (BBBD)</strain>
    </source>
</reference>
<gene>
    <name evidence="2" type="ORF">PTTG_31133</name>
</gene>
<dbReference type="Pfam" id="PF08241">
    <property type="entry name" value="Methyltransf_11"/>
    <property type="match status" value="1"/>
</dbReference>
<evidence type="ECO:0000259" key="1">
    <source>
        <dbReference type="Pfam" id="PF08241"/>
    </source>
</evidence>
<dbReference type="VEuPathDB" id="FungiDB:PTTG_31133"/>
<dbReference type="InterPro" id="IPR013216">
    <property type="entry name" value="Methyltransf_11"/>
</dbReference>
<reference evidence="3 4" key="3">
    <citation type="journal article" date="2017" name="G3 (Bethesda)">
        <title>Comparative analysis highlights variable genome content of wheat rusts and divergence of the mating loci.</title>
        <authorList>
            <person name="Cuomo C.A."/>
            <person name="Bakkeren G."/>
            <person name="Khalil H.B."/>
            <person name="Panwar V."/>
            <person name="Joly D."/>
            <person name="Linning R."/>
            <person name="Sakthikumar S."/>
            <person name="Song X."/>
            <person name="Adiconis X."/>
            <person name="Fan L."/>
            <person name="Goldberg J.M."/>
            <person name="Levin J.Z."/>
            <person name="Young S."/>
            <person name="Zeng Q."/>
            <person name="Anikster Y."/>
            <person name="Bruce M."/>
            <person name="Wang M."/>
            <person name="Yin C."/>
            <person name="McCallum B."/>
            <person name="Szabo L.J."/>
            <person name="Hulbert S."/>
            <person name="Chen X."/>
            <person name="Fellers J.P."/>
        </authorList>
    </citation>
    <scope>NUCLEOTIDE SEQUENCE</scope>
    <source>
        <strain evidence="3">isolate 1-1 / race 1 (BBBD)</strain>
        <strain evidence="4">Isolate 1-1 / race 1 (BBBD)</strain>
    </source>
</reference>
<sequence>MDLCAPMLEEARRNQAADHYLQADIEAIPLAEGQFSLVWSHLAVQWCASLPQALAELYRVAQPGGKVAFTTLLNGSLPELNQAWQAIDTQPHANRFLSGEQYRSSVQTVTLLFDDALSAMQSLKGIGATHLHAGRTNKPLTRGQLHQLAQAWPQQAGKFPLSYQLFHGIIERD</sequence>
<evidence type="ECO:0000313" key="2">
    <source>
        <dbReference type="EMBL" id="OAV84660.1"/>
    </source>
</evidence>
<accession>A0A180FW13</accession>
<protein>
    <submittedName>
        <fullName evidence="3">Methyltransf_11 domain-containing protein</fullName>
    </submittedName>
</protein>
<dbReference type="CDD" id="cd02440">
    <property type="entry name" value="AdoMet_MTases"/>
    <property type="match status" value="1"/>
</dbReference>
<dbReference type="EnsemblFungi" id="PTTG_31133-t43_1">
    <property type="protein sequence ID" value="PTTG_31133-t43_1-p1"/>
    <property type="gene ID" value="PTTG_31133"/>
</dbReference>
<feature type="domain" description="Methyltransferase type 11" evidence="1">
    <location>
        <begin position="1"/>
        <end position="69"/>
    </location>
</feature>
<evidence type="ECO:0000313" key="4">
    <source>
        <dbReference type="Proteomes" id="UP000005240"/>
    </source>
</evidence>
<keyword evidence="4" id="KW-1185">Reference proteome</keyword>
<dbReference type="OrthoDB" id="10017101at2759"/>
<reference evidence="2" key="1">
    <citation type="submission" date="2009-11" db="EMBL/GenBank/DDBJ databases">
        <authorList>
            <consortium name="The Broad Institute Genome Sequencing Platform"/>
            <person name="Ward D."/>
            <person name="Feldgarden M."/>
            <person name="Earl A."/>
            <person name="Young S.K."/>
            <person name="Zeng Q."/>
            <person name="Koehrsen M."/>
            <person name="Alvarado L."/>
            <person name="Berlin A."/>
            <person name="Bochicchio J."/>
            <person name="Borenstein D."/>
            <person name="Chapman S.B."/>
            <person name="Chen Z."/>
            <person name="Engels R."/>
            <person name="Freedman E."/>
            <person name="Gellesch M."/>
            <person name="Goldberg J."/>
            <person name="Griggs A."/>
            <person name="Gujja S."/>
            <person name="Heilman E."/>
            <person name="Heiman D."/>
            <person name="Hepburn T."/>
            <person name="Howarth C."/>
            <person name="Jen D."/>
            <person name="Larson L."/>
            <person name="Lewis B."/>
            <person name="Mehta T."/>
            <person name="Park D."/>
            <person name="Pearson M."/>
            <person name="Roberts A."/>
            <person name="Saif S."/>
            <person name="Shea T."/>
            <person name="Shenoy N."/>
            <person name="Sisk P."/>
            <person name="Stolte C."/>
            <person name="Sykes S."/>
            <person name="Thomson T."/>
            <person name="Walk T."/>
            <person name="White J."/>
            <person name="Yandava C."/>
            <person name="Izard J."/>
            <person name="Baranova O.V."/>
            <person name="Blanton J.M."/>
            <person name="Tanner A.C."/>
            <person name="Dewhirst F.E."/>
            <person name="Haas B."/>
            <person name="Nusbaum C."/>
            <person name="Birren B."/>
        </authorList>
    </citation>
    <scope>NUCLEOTIDE SEQUENCE [LARGE SCALE GENOMIC DNA]</scope>
    <source>
        <strain evidence="2">1-1 BBBD Race 1</strain>
    </source>
</reference>
<organism evidence="2">
    <name type="scientific">Puccinia triticina (isolate 1-1 / race 1 (BBBD))</name>
    <name type="common">Brown leaf rust fungus</name>
    <dbReference type="NCBI Taxonomy" id="630390"/>
    <lineage>
        <taxon>Eukaryota</taxon>
        <taxon>Fungi</taxon>
        <taxon>Dikarya</taxon>
        <taxon>Basidiomycota</taxon>
        <taxon>Pucciniomycotina</taxon>
        <taxon>Pucciniomycetes</taxon>
        <taxon>Pucciniales</taxon>
        <taxon>Pucciniaceae</taxon>
        <taxon>Puccinia</taxon>
    </lineage>
</organism>
<proteinExistence type="predicted"/>
<dbReference type="EMBL" id="ADAS02013966">
    <property type="protein sequence ID" value="OAV84660.1"/>
    <property type="molecule type" value="Genomic_DNA"/>
</dbReference>